<proteinExistence type="predicted"/>
<dbReference type="EMBL" id="JBHSBA010000003">
    <property type="protein sequence ID" value="MFC4125002.1"/>
    <property type="molecule type" value="Genomic_DNA"/>
</dbReference>
<sequence>MSRKMSADADGIIAYSATAEVMATDLATAAAGSVASDPTVLGPIMGLIGGDFVSAYAAAHAGHVAAIAQLSAVMASMGAATAGAATTLVDTDAAIAAPLTAAASELGTDA</sequence>
<accession>A0ABV8L2D7</accession>
<comment type="caution">
    <text evidence="1">The sequence shown here is derived from an EMBL/GenBank/DDBJ whole genome shotgun (WGS) entry which is preliminary data.</text>
</comment>
<evidence type="ECO:0000313" key="2">
    <source>
        <dbReference type="Proteomes" id="UP001595767"/>
    </source>
</evidence>
<name>A0ABV8L2D7_9NOCA</name>
<keyword evidence="2" id="KW-1185">Reference proteome</keyword>
<reference evidence="2" key="1">
    <citation type="journal article" date="2019" name="Int. J. Syst. Evol. Microbiol.">
        <title>The Global Catalogue of Microorganisms (GCM) 10K type strain sequencing project: providing services to taxonomists for standard genome sequencing and annotation.</title>
        <authorList>
            <consortium name="The Broad Institute Genomics Platform"/>
            <consortium name="The Broad Institute Genome Sequencing Center for Infectious Disease"/>
            <person name="Wu L."/>
            <person name="Ma J."/>
        </authorList>
    </citation>
    <scope>NUCLEOTIDE SEQUENCE [LARGE SCALE GENOMIC DNA]</scope>
    <source>
        <strain evidence="2">CGMCC 4.7204</strain>
    </source>
</reference>
<evidence type="ECO:0000313" key="1">
    <source>
        <dbReference type="EMBL" id="MFC4125002.1"/>
    </source>
</evidence>
<dbReference type="Proteomes" id="UP001595767">
    <property type="component" value="Unassembled WGS sequence"/>
</dbReference>
<evidence type="ECO:0008006" key="3">
    <source>
        <dbReference type="Google" id="ProtNLM"/>
    </source>
</evidence>
<dbReference type="RefSeq" id="WP_378548033.1">
    <property type="nucleotide sequence ID" value="NZ_JBHSBA010000003.1"/>
</dbReference>
<gene>
    <name evidence="1" type="ORF">ACFOW8_08690</name>
</gene>
<organism evidence="1 2">
    <name type="scientific">Nocardia rhizosphaerae</name>
    <dbReference type="NCBI Taxonomy" id="1691571"/>
    <lineage>
        <taxon>Bacteria</taxon>
        <taxon>Bacillati</taxon>
        <taxon>Actinomycetota</taxon>
        <taxon>Actinomycetes</taxon>
        <taxon>Mycobacteriales</taxon>
        <taxon>Nocardiaceae</taxon>
        <taxon>Nocardia</taxon>
    </lineage>
</organism>
<protein>
    <recommendedName>
        <fullName evidence="3">Excreted virulence factor EspC (Type VII ESX diderm)</fullName>
    </recommendedName>
</protein>